<evidence type="ECO:0000313" key="2">
    <source>
        <dbReference type="WBParaSite" id="RSKR_0000041900.1"/>
    </source>
</evidence>
<dbReference type="WBParaSite" id="RSKR_0000041900.1">
    <property type="protein sequence ID" value="RSKR_0000041900.1"/>
    <property type="gene ID" value="RSKR_0000041900"/>
</dbReference>
<dbReference type="Proteomes" id="UP000095286">
    <property type="component" value="Unplaced"/>
</dbReference>
<protein>
    <submittedName>
        <fullName evidence="2">BTB domain-containing protein</fullName>
    </submittedName>
</protein>
<reference evidence="2" key="1">
    <citation type="submission" date="2016-11" db="UniProtKB">
        <authorList>
            <consortium name="WormBaseParasite"/>
        </authorList>
    </citation>
    <scope>IDENTIFICATION</scope>
    <source>
        <strain evidence="2">KR3021</strain>
    </source>
</reference>
<accession>A0AC35TH87</accession>
<name>A0AC35TH87_9BILA</name>
<organism evidence="1 2">
    <name type="scientific">Rhabditophanes sp. KR3021</name>
    <dbReference type="NCBI Taxonomy" id="114890"/>
    <lineage>
        <taxon>Eukaryota</taxon>
        <taxon>Metazoa</taxon>
        <taxon>Ecdysozoa</taxon>
        <taxon>Nematoda</taxon>
        <taxon>Chromadorea</taxon>
        <taxon>Rhabditida</taxon>
        <taxon>Tylenchina</taxon>
        <taxon>Panagrolaimomorpha</taxon>
        <taxon>Strongyloidoidea</taxon>
        <taxon>Alloionematidae</taxon>
        <taxon>Rhabditophanes</taxon>
    </lineage>
</organism>
<proteinExistence type="predicted"/>
<sequence>MRNEMVSKQTTRVTAVSSKLEWQIDQFEKLMKLFKNGQNLVSRQFSCSQAPTIIWELHVYPNGKRDEDIGNVSFFLRQVGLHGTSEPIMTEFQIYAMVQPATRTNVCKDTKDFTNQQGRGKFQVARDKMIQSLRTDGSLLLVCEVEYLPPGSNFSVESTLEIEAIDETDEDDYKDSVQTNLKDMFDNELFTDCVIIVGSKQFKAHRCILAQHSQVFRRMFAQDTMIESQNGKIDITDSRHEAVKALLQFIYTGETIGIENFAEDVLTIADKYAIFPLKEHCEKLLKKCINVKNVTVMVVFADTHSADILKSECIRFISQRHSEILKSAEWKTLKREYNSLGTEILETVVETSSQSFDESSPRSKIMTEYAGSLNHASASSSSLERTTVSINSQRHRLAIRNLEDVDSAELDYPSRKRRRQVFRE</sequence>
<evidence type="ECO:0000313" key="1">
    <source>
        <dbReference type="Proteomes" id="UP000095286"/>
    </source>
</evidence>